<dbReference type="GO" id="GO:0005886">
    <property type="term" value="C:plasma membrane"/>
    <property type="evidence" value="ECO:0007669"/>
    <property type="project" value="UniProtKB-SubCell"/>
</dbReference>
<comment type="similarity">
    <text evidence="7">Belongs to the binding-protein-dependent transport system permease family.</text>
</comment>
<evidence type="ECO:0000256" key="3">
    <source>
        <dbReference type="ARBA" id="ARBA00022475"/>
    </source>
</evidence>
<keyword evidence="6 7" id="KW-0472">Membrane</keyword>
<dbReference type="InterPro" id="IPR000515">
    <property type="entry name" value="MetI-like"/>
</dbReference>
<feature type="transmembrane region" description="Helical" evidence="7">
    <location>
        <begin position="125"/>
        <end position="146"/>
    </location>
</feature>
<dbReference type="Proteomes" id="UP001596328">
    <property type="component" value="Unassembled WGS sequence"/>
</dbReference>
<evidence type="ECO:0000256" key="4">
    <source>
        <dbReference type="ARBA" id="ARBA00022692"/>
    </source>
</evidence>
<dbReference type="Gene3D" id="1.10.3720.10">
    <property type="entry name" value="MetI-like"/>
    <property type="match status" value="1"/>
</dbReference>
<dbReference type="PANTHER" id="PTHR43005:SF1">
    <property type="entry name" value="SPERMIDINE_PUTRESCINE TRANSPORT SYSTEM PERMEASE PROTEIN"/>
    <property type="match status" value="1"/>
</dbReference>
<dbReference type="Pfam" id="PF00528">
    <property type="entry name" value="BPD_transp_1"/>
    <property type="match status" value="1"/>
</dbReference>
<evidence type="ECO:0000256" key="6">
    <source>
        <dbReference type="ARBA" id="ARBA00023136"/>
    </source>
</evidence>
<evidence type="ECO:0000313" key="9">
    <source>
        <dbReference type="EMBL" id="MFC6723819.1"/>
    </source>
</evidence>
<feature type="transmembrane region" description="Helical" evidence="7">
    <location>
        <begin position="284"/>
        <end position="305"/>
    </location>
</feature>
<evidence type="ECO:0000256" key="2">
    <source>
        <dbReference type="ARBA" id="ARBA00022448"/>
    </source>
</evidence>
<keyword evidence="4 7" id="KW-0812">Transmembrane</keyword>
<evidence type="ECO:0000256" key="7">
    <source>
        <dbReference type="RuleBase" id="RU363032"/>
    </source>
</evidence>
<dbReference type="PANTHER" id="PTHR43005">
    <property type="entry name" value="BLR7065 PROTEIN"/>
    <property type="match status" value="1"/>
</dbReference>
<comment type="subcellular location">
    <subcellularLocation>
        <location evidence="1 7">Cell membrane</location>
        <topology evidence="1 7">Multi-pass membrane protein</topology>
    </subcellularLocation>
</comment>
<feature type="domain" description="ABC transmembrane type-1" evidence="8">
    <location>
        <begin position="88"/>
        <end position="302"/>
    </location>
</feature>
<sequence length="315" mass="35136">MAVKELLPYERFHSYQQNLYGTLSKRWVFVTLTILPALALFSFVNLLPMLWALSASFFEIGAFSPEWTWVGVDNYATVLADGEFWSSLSRSTVFAVGSVALQVTLGIALALLLNRDFRFKRVARAVALVPYIVPSAILGFVALWMGNARYGVINQLLSQLGVIGQYVAWYGSVDLAMLAVIVTSSWKFTIFVTIVVLARLQSIPPSLYEAATMAGASRYRRFVDITLPNLRGVLFIVVLLRGIWMFNKYDIIYVLTNGGPMSSTKIASIYAYRTAFTDFNLGRAAAVSTLLFLILLGAALVYFHYLEPSQEVRVE</sequence>
<evidence type="ECO:0000313" key="10">
    <source>
        <dbReference type="Proteomes" id="UP001596328"/>
    </source>
</evidence>
<organism evidence="9 10">
    <name type="scientific">Halobium palmae</name>
    <dbReference type="NCBI Taxonomy" id="1776492"/>
    <lineage>
        <taxon>Archaea</taxon>
        <taxon>Methanobacteriati</taxon>
        <taxon>Methanobacteriota</taxon>
        <taxon>Stenosarchaea group</taxon>
        <taxon>Halobacteria</taxon>
        <taxon>Halobacteriales</taxon>
        <taxon>Haloferacaceae</taxon>
        <taxon>Halobium</taxon>
    </lineage>
</organism>
<evidence type="ECO:0000256" key="5">
    <source>
        <dbReference type="ARBA" id="ARBA00022989"/>
    </source>
</evidence>
<gene>
    <name evidence="9" type="ORF">ACFQE1_05390</name>
</gene>
<accession>A0ABD5RWI6</accession>
<dbReference type="AlphaFoldDB" id="A0ABD5RWI6"/>
<comment type="caution">
    <text evidence="9">The sequence shown here is derived from an EMBL/GenBank/DDBJ whole genome shotgun (WGS) entry which is preliminary data.</text>
</comment>
<dbReference type="InterPro" id="IPR035906">
    <property type="entry name" value="MetI-like_sf"/>
</dbReference>
<proteinExistence type="inferred from homology"/>
<dbReference type="EMBL" id="JBHSWU010000052">
    <property type="protein sequence ID" value="MFC6723819.1"/>
    <property type="molecule type" value="Genomic_DNA"/>
</dbReference>
<reference evidence="9 10" key="1">
    <citation type="journal article" date="2019" name="Int. J. Syst. Evol. Microbiol.">
        <title>The Global Catalogue of Microorganisms (GCM) 10K type strain sequencing project: providing services to taxonomists for standard genome sequencing and annotation.</title>
        <authorList>
            <consortium name="The Broad Institute Genomics Platform"/>
            <consortium name="The Broad Institute Genome Sequencing Center for Infectious Disease"/>
            <person name="Wu L."/>
            <person name="Ma J."/>
        </authorList>
    </citation>
    <scope>NUCLEOTIDE SEQUENCE [LARGE SCALE GENOMIC DNA]</scope>
    <source>
        <strain evidence="9 10">NBRC 111368</strain>
    </source>
</reference>
<dbReference type="CDD" id="cd06261">
    <property type="entry name" value="TM_PBP2"/>
    <property type="match status" value="1"/>
</dbReference>
<dbReference type="SUPFAM" id="SSF161098">
    <property type="entry name" value="MetI-like"/>
    <property type="match status" value="1"/>
</dbReference>
<keyword evidence="10" id="KW-1185">Reference proteome</keyword>
<name>A0ABD5RWI6_9EURY</name>
<dbReference type="PROSITE" id="PS50928">
    <property type="entry name" value="ABC_TM1"/>
    <property type="match status" value="1"/>
</dbReference>
<feature type="transmembrane region" description="Helical" evidence="7">
    <location>
        <begin position="27"/>
        <end position="51"/>
    </location>
</feature>
<feature type="transmembrane region" description="Helical" evidence="7">
    <location>
        <begin position="228"/>
        <end position="246"/>
    </location>
</feature>
<keyword evidence="5 7" id="KW-1133">Transmembrane helix</keyword>
<feature type="transmembrane region" description="Helical" evidence="7">
    <location>
        <begin position="175"/>
        <end position="198"/>
    </location>
</feature>
<keyword evidence="2 7" id="KW-0813">Transport</keyword>
<evidence type="ECO:0000256" key="1">
    <source>
        <dbReference type="ARBA" id="ARBA00004651"/>
    </source>
</evidence>
<protein>
    <submittedName>
        <fullName evidence="9">Carbohydrate ABC transporter permease</fullName>
    </submittedName>
</protein>
<keyword evidence="3" id="KW-1003">Cell membrane</keyword>
<evidence type="ECO:0000259" key="8">
    <source>
        <dbReference type="PROSITE" id="PS50928"/>
    </source>
</evidence>
<feature type="transmembrane region" description="Helical" evidence="7">
    <location>
        <begin position="93"/>
        <end position="113"/>
    </location>
</feature>